<accession>A0ACB8RX07</accession>
<comment type="caution">
    <text evidence="1">The sequence shown here is derived from an EMBL/GenBank/DDBJ whole genome shotgun (WGS) entry which is preliminary data.</text>
</comment>
<evidence type="ECO:0000313" key="1">
    <source>
        <dbReference type="EMBL" id="KAI0048136.1"/>
    </source>
</evidence>
<dbReference type="Proteomes" id="UP000814033">
    <property type="component" value="Unassembled WGS sequence"/>
</dbReference>
<gene>
    <name evidence="1" type="ORF">FA95DRAFT_1115777</name>
</gene>
<reference evidence="1" key="2">
    <citation type="journal article" date="2022" name="New Phytol.">
        <title>Evolutionary transition to the ectomycorrhizal habit in the genomes of a hyperdiverse lineage of mushroom-forming fungi.</title>
        <authorList>
            <person name="Looney B."/>
            <person name="Miyauchi S."/>
            <person name="Morin E."/>
            <person name="Drula E."/>
            <person name="Courty P.E."/>
            <person name="Kohler A."/>
            <person name="Kuo A."/>
            <person name="LaButti K."/>
            <person name="Pangilinan J."/>
            <person name="Lipzen A."/>
            <person name="Riley R."/>
            <person name="Andreopoulos W."/>
            <person name="He G."/>
            <person name="Johnson J."/>
            <person name="Nolan M."/>
            <person name="Tritt A."/>
            <person name="Barry K.W."/>
            <person name="Grigoriev I.V."/>
            <person name="Nagy L.G."/>
            <person name="Hibbett D."/>
            <person name="Henrissat B."/>
            <person name="Matheny P.B."/>
            <person name="Labbe J."/>
            <person name="Martin F.M."/>
        </authorList>
    </citation>
    <scope>NUCLEOTIDE SEQUENCE</scope>
    <source>
        <strain evidence="1">FP105234-sp</strain>
    </source>
</reference>
<reference evidence="1" key="1">
    <citation type="submission" date="2021-02" db="EMBL/GenBank/DDBJ databases">
        <authorList>
            <consortium name="DOE Joint Genome Institute"/>
            <person name="Ahrendt S."/>
            <person name="Looney B.P."/>
            <person name="Miyauchi S."/>
            <person name="Morin E."/>
            <person name="Drula E."/>
            <person name="Courty P.E."/>
            <person name="Chicoki N."/>
            <person name="Fauchery L."/>
            <person name="Kohler A."/>
            <person name="Kuo A."/>
            <person name="Labutti K."/>
            <person name="Pangilinan J."/>
            <person name="Lipzen A."/>
            <person name="Riley R."/>
            <person name="Andreopoulos W."/>
            <person name="He G."/>
            <person name="Johnson J."/>
            <person name="Barry K.W."/>
            <person name="Grigoriev I.V."/>
            <person name="Nagy L."/>
            <person name="Hibbett D."/>
            <person name="Henrissat B."/>
            <person name="Matheny P.B."/>
            <person name="Labbe J."/>
            <person name="Martin F."/>
        </authorList>
    </citation>
    <scope>NUCLEOTIDE SEQUENCE</scope>
    <source>
        <strain evidence="1">FP105234-sp</strain>
    </source>
</reference>
<dbReference type="EMBL" id="MU275891">
    <property type="protein sequence ID" value="KAI0048136.1"/>
    <property type="molecule type" value="Genomic_DNA"/>
</dbReference>
<organism evidence="1 2">
    <name type="scientific">Auriscalpium vulgare</name>
    <dbReference type="NCBI Taxonomy" id="40419"/>
    <lineage>
        <taxon>Eukaryota</taxon>
        <taxon>Fungi</taxon>
        <taxon>Dikarya</taxon>
        <taxon>Basidiomycota</taxon>
        <taxon>Agaricomycotina</taxon>
        <taxon>Agaricomycetes</taxon>
        <taxon>Russulales</taxon>
        <taxon>Auriscalpiaceae</taxon>
        <taxon>Auriscalpium</taxon>
    </lineage>
</organism>
<sequence>MVPAPPPPPSVKTSSANIGIVILLRFALAILCDVFLCSALVFGVHISIHHRFAHAAAKHPVGQHPSSVHLFQTPLRLELPRVFTIIRRPSFVKADHADSPVPRLRRPSWRS</sequence>
<name>A0ACB8RX07_9AGAM</name>
<protein>
    <submittedName>
        <fullName evidence="1">Uncharacterized protein</fullName>
    </submittedName>
</protein>
<proteinExistence type="predicted"/>
<evidence type="ECO:0000313" key="2">
    <source>
        <dbReference type="Proteomes" id="UP000814033"/>
    </source>
</evidence>
<keyword evidence="2" id="KW-1185">Reference proteome</keyword>